<reference evidence="3 4" key="1">
    <citation type="journal article" date="2017" name="BMC Genomics">
        <title>Genome sequencing of 39 Akkermansia muciniphila isolates reveals its population structure, genomic and functional diverisity, and global distribution in mammalian gut microbiotas.</title>
        <authorList>
            <person name="Guo X."/>
            <person name="Li S."/>
            <person name="Zhang J."/>
            <person name="Wu F."/>
            <person name="Li X."/>
            <person name="Wu D."/>
            <person name="Zhang M."/>
            <person name="Ou Z."/>
            <person name="Jie Z."/>
            <person name="Yan Q."/>
            <person name="Li P."/>
            <person name="Yi J."/>
            <person name="Peng Y."/>
        </authorList>
    </citation>
    <scope>NUCLEOTIDE SEQUENCE [LARGE SCALE GENOMIC DNA]</scope>
    <source>
        <strain evidence="3 4">GP28</strain>
    </source>
</reference>
<gene>
    <name evidence="3" type="ORF">CXT95_06610</name>
</gene>
<organism evidence="3 4">
    <name type="scientific">Akkermansia muciniphila</name>
    <dbReference type="NCBI Taxonomy" id="239935"/>
    <lineage>
        <taxon>Bacteria</taxon>
        <taxon>Pseudomonadati</taxon>
        <taxon>Verrucomicrobiota</taxon>
        <taxon>Verrucomicrobiia</taxon>
        <taxon>Verrucomicrobiales</taxon>
        <taxon>Akkermansiaceae</taxon>
        <taxon>Akkermansia</taxon>
    </lineage>
</organism>
<dbReference type="EMBL" id="PJLB01000008">
    <property type="protein sequence ID" value="PND02334.1"/>
    <property type="molecule type" value="Genomic_DNA"/>
</dbReference>
<name>A0AAX0WKB4_9BACT</name>
<proteinExistence type="predicted"/>
<feature type="signal peptide" evidence="1">
    <location>
        <begin position="1"/>
        <end position="18"/>
    </location>
</feature>
<accession>A0AAX0WKB4</accession>
<feature type="domain" description="Ig protease IdeS" evidence="2">
    <location>
        <begin position="21"/>
        <end position="66"/>
    </location>
</feature>
<evidence type="ECO:0000313" key="4">
    <source>
        <dbReference type="Proteomes" id="UP000236075"/>
    </source>
</evidence>
<dbReference type="Proteomes" id="UP000236075">
    <property type="component" value="Unassembled WGS sequence"/>
</dbReference>
<feature type="chain" id="PRO_5043925813" description="Ig protease IdeS domain-containing protein" evidence="1">
    <location>
        <begin position="19"/>
        <end position="113"/>
    </location>
</feature>
<dbReference type="InterPro" id="IPR038765">
    <property type="entry name" value="Papain-like_cys_pep_sf"/>
</dbReference>
<keyword evidence="1" id="KW-0732">Signal</keyword>
<dbReference type="AlphaFoldDB" id="A0AAX0WKB4"/>
<dbReference type="RefSeq" id="WP_102748335.1">
    <property type="nucleotide sequence ID" value="NZ_PJLB01000008.1"/>
</dbReference>
<protein>
    <recommendedName>
        <fullName evidence="2">Ig protease IdeS domain-containing protein</fullName>
    </recommendedName>
</protein>
<dbReference type="Pfam" id="PF09028">
    <property type="entry name" value="Mac-1"/>
    <property type="match status" value="1"/>
</dbReference>
<dbReference type="InterPro" id="IPR015117">
    <property type="entry name" value="IdeS"/>
</dbReference>
<dbReference type="SUPFAM" id="SSF54001">
    <property type="entry name" value="Cysteine proteinases"/>
    <property type="match status" value="1"/>
</dbReference>
<sequence length="113" mass="12654">MLRTLSLFFLFALVPVQAAIYFAHNVSEDSGFINTKKYWNGDSDLCWAATASNMLQWWQNNSSGIPAFVPNGQNESGRTEIYDVFCNNWANTGKGIEIGLRWYLGGKPPVSLN</sequence>
<evidence type="ECO:0000259" key="2">
    <source>
        <dbReference type="Pfam" id="PF09028"/>
    </source>
</evidence>
<comment type="caution">
    <text evidence="3">The sequence shown here is derived from an EMBL/GenBank/DDBJ whole genome shotgun (WGS) entry which is preliminary data.</text>
</comment>
<dbReference type="GO" id="GO:0008233">
    <property type="term" value="F:peptidase activity"/>
    <property type="evidence" value="ECO:0007669"/>
    <property type="project" value="InterPro"/>
</dbReference>
<evidence type="ECO:0000313" key="3">
    <source>
        <dbReference type="EMBL" id="PND02334.1"/>
    </source>
</evidence>
<evidence type="ECO:0000256" key="1">
    <source>
        <dbReference type="SAM" id="SignalP"/>
    </source>
</evidence>